<evidence type="ECO:0000313" key="2">
    <source>
        <dbReference type="Proteomes" id="UP000325243"/>
    </source>
</evidence>
<proteinExistence type="predicted"/>
<dbReference type="EMBL" id="VSSB01000002">
    <property type="protein sequence ID" value="TYL51166.1"/>
    <property type="molecule type" value="Genomic_DNA"/>
</dbReference>
<organism evidence="1 2">
    <name type="scientific">Agromyces mariniharenae</name>
    <dbReference type="NCBI Taxonomy" id="2604423"/>
    <lineage>
        <taxon>Bacteria</taxon>
        <taxon>Bacillati</taxon>
        <taxon>Actinomycetota</taxon>
        <taxon>Actinomycetes</taxon>
        <taxon>Micrococcales</taxon>
        <taxon>Microbacteriaceae</taxon>
        <taxon>Agromyces</taxon>
    </lineage>
</organism>
<name>A0A5S4UX68_9MICO</name>
<accession>A0A5S4UX68</accession>
<reference evidence="1 2" key="1">
    <citation type="submission" date="2019-08" db="EMBL/GenBank/DDBJ databases">
        <authorList>
            <person name="Hu J."/>
        </authorList>
    </citation>
    <scope>NUCLEOTIDE SEQUENCE [LARGE SCALE GENOMIC DNA]</scope>
    <source>
        <strain evidence="1 2">NEAU-184</strain>
    </source>
</reference>
<dbReference type="AlphaFoldDB" id="A0A5S4UX68"/>
<keyword evidence="2" id="KW-1185">Reference proteome</keyword>
<evidence type="ECO:0000313" key="1">
    <source>
        <dbReference type="EMBL" id="TYL51166.1"/>
    </source>
</evidence>
<comment type="caution">
    <text evidence="1">The sequence shown here is derived from an EMBL/GenBank/DDBJ whole genome shotgun (WGS) entry which is preliminary data.</text>
</comment>
<sequence length="121" mass="13065">MPSIEISQYSITVRYKASDSWVAEIGCFTFQEGSHHAVETARIRFFPDDLELPANGPDLGVAGSIAVLNLPVGQLNTVLSLVRTEHQVLVVQDRDPWTGAPIEGWAVMTGRNEVGGTVSGD</sequence>
<dbReference type="Proteomes" id="UP000325243">
    <property type="component" value="Unassembled WGS sequence"/>
</dbReference>
<gene>
    <name evidence="1" type="ORF">FYC51_18795</name>
</gene>
<dbReference type="RefSeq" id="WP_148735263.1">
    <property type="nucleotide sequence ID" value="NZ_VSSB01000002.1"/>
</dbReference>
<protein>
    <submittedName>
        <fullName evidence="1">Uncharacterized protein</fullName>
    </submittedName>
</protein>